<gene>
    <name evidence="1" type="ordered locus">ACMV_P1_00920</name>
</gene>
<evidence type="ECO:0000313" key="2">
    <source>
        <dbReference type="Proteomes" id="UP000007100"/>
    </source>
</evidence>
<keyword evidence="2" id="KW-1185">Reference proteome</keyword>
<dbReference type="OrthoDB" id="7278099at2"/>
<dbReference type="HOGENOM" id="CLU_2420315_0_0_5"/>
<sequence length="91" mass="10711">MLRGANAWRLMPDSFPPWRAMYRWFARFRDEGTWEIINYHLVMQDRERVDRAANPSAAVIDSHSVMTPESTFTANWEWARLRSPQASALRG</sequence>
<dbReference type="PANTHER" id="PTHR30007">
    <property type="entry name" value="PHP DOMAIN PROTEIN"/>
    <property type="match status" value="1"/>
</dbReference>
<dbReference type="AlphaFoldDB" id="F0J721"/>
<accession>F0J721</accession>
<proteinExistence type="predicted"/>
<dbReference type="Proteomes" id="UP000007100">
    <property type="component" value="Plasmid pACMV1"/>
</dbReference>
<geneLocation type="plasmid" evidence="1 2">
    <name>pACMV1</name>
</geneLocation>
<protein>
    <submittedName>
        <fullName evidence="1">Uncharacterized protein</fullName>
    </submittedName>
</protein>
<organism evidence="1 2">
    <name type="scientific">Acidiphilium multivorum (strain DSM 11245 / JCM 8867 / NBRC 100883 / AIU 301)</name>
    <dbReference type="NCBI Taxonomy" id="926570"/>
    <lineage>
        <taxon>Bacteria</taxon>
        <taxon>Pseudomonadati</taxon>
        <taxon>Pseudomonadota</taxon>
        <taxon>Alphaproteobacteria</taxon>
        <taxon>Acetobacterales</taxon>
        <taxon>Acidocellaceae</taxon>
        <taxon>Acidiphilium</taxon>
    </lineage>
</organism>
<dbReference type="EMBL" id="AP012036">
    <property type="protein sequence ID" value="BAJ82888.1"/>
    <property type="molecule type" value="Genomic_DNA"/>
</dbReference>
<reference evidence="1 2" key="1">
    <citation type="submission" date="2010-12" db="EMBL/GenBank/DDBJ databases">
        <title>Whole genome sequence of Acidiphilium multivorum AIU301.</title>
        <authorList>
            <person name="Narita-Yamada S."/>
            <person name="Nakamura S."/>
            <person name="Ito N."/>
            <person name="Takarada H."/>
            <person name="Katano Y."/>
            <person name="Nakazawa H."/>
            <person name="Hosoyama A."/>
            <person name="Yamada R."/>
            <person name="Fujita N."/>
        </authorList>
    </citation>
    <scope>NUCLEOTIDE SEQUENCE [LARGE SCALE GENOMIC DNA]</scope>
    <source>
        <strain evidence="2">DSM 11245 / JCM 8867 / AIU301</strain>
        <plasmid evidence="1 2">pACMV1</plasmid>
    </source>
</reference>
<dbReference type="KEGG" id="amv:ACMV_P1_00920"/>
<dbReference type="PANTHER" id="PTHR30007:SF0">
    <property type="entry name" value="TRANSPOSASE"/>
    <property type="match status" value="1"/>
</dbReference>
<name>F0J721_ACIMA</name>
<keyword evidence="1" id="KW-0614">Plasmid</keyword>
<evidence type="ECO:0000313" key="1">
    <source>
        <dbReference type="EMBL" id="BAJ82888.1"/>
    </source>
</evidence>